<dbReference type="InterPro" id="IPR029058">
    <property type="entry name" value="AB_hydrolase_fold"/>
</dbReference>
<keyword evidence="5" id="KW-1185">Reference proteome</keyword>
<protein>
    <submittedName>
        <fullName evidence="4">Alpha/beta hydrolase</fullName>
    </submittedName>
</protein>
<dbReference type="Pfam" id="PF02230">
    <property type="entry name" value="Abhydrolase_2"/>
    <property type="match status" value="1"/>
</dbReference>
<accession>A0A2I7SE84</accession>
<dbReference type="PANTHER" id="PTHR43037">
    <property type="entry name" value="UNNAMED PRODUCT-RELATED"/>
    <property type="match status" value="1"/>
</dbReference>
<evidence type="ECO:0000259" key="3">
    <source>
        <dbReference type="Pfam" id="PF02230"/>
    </source>
</evidence>
<dbReference type="KEGG" id="taj:C1A40_01450"/>
<evidence type="ECO:0000313" key="4">
    <source>
        <dbReference type="EMBL" id="AUS04222.1"/>
    </source>
</evidence>
<sequence>MTNKIRLLFLTLTCTTTMFAQLSSHKKEAVNRVEMQYLLYTPSQNNEQSPLVIFLHGGAESDTDLNVAKAHGIPKRIAEGKDFPFYVFAPLNPNKKGLWDDRTIHKMAMSLADSLPIDKKRIYLAGLSRGGDGIWRMAVNNPKTYAAMISVCAADIPMIYLKWAKNLPVWFFHGEKDTVVPVEQTKEAYNTLKKLNQNTKLTLYPNATHDSWTETYNNEAVYSWLLKQHL</sequence>
<gene>
    <name evidence="4" type="ORF">C1A40_01450</name>
</gene>
<proteinExistence type="predicted"/>
<dbReference type="OrthoDB" id="9764953at2"/>
<reference evidence="5" key="1">
    <citation type="submission" date="2018-01" db="EMBL/GenBank/DDBJ databases">
        <title>Complete genome of Tamlana sp. UJ94.</title>
        <authorList>
            <person name="Jung J."/>
            <person name="Chung D."/>
            <person name="Bae S.S."/>
            <person name="Baek K."/>
        </authorList>
    </citation>
    <scope>NUCLEOTIDE SEQUENCE [LARGE SCALE GENOMIC DNA]</scope>
    <source>
        <strain evidence="5">UJ94</strain>
    </source>
</reference>
<dbReference type="Gene3D" id="3.40.50.1820">
    <property type="entry name" value="alpha/beta hydrolase"/>
    <property type="match status" value="1"/>
</dbReference>
<dbReference type="EMBL" id="CP025938">
    <property type="protein sequence ID" value="AUS04222.1"/>
    <property type="molecule type" value="Genomic_DNA"/>
</dbReference>
<evidence type="ECO:0000256" key="1">
    <source>
        <dbReference type="ARBA" id="ARBA00022729"/>
    </source>
</evidence>
<dbReference type="PANTHER" id="PTHR43037:SF1">
    <property type="entry name" value="BLL1128 PROTEIN"/>
    <property type="match status" value="1"/>
</dbReference>
<keyword evidence="4" id="KW-0378">Hydrolase</keyword>
<organism evidence="4 5">
    <name type="scientific">Pseudotamlana carrageenivorans</name>
    <dbReference type="NCBI Taxonomy" id="2069432"/>
    <lineage>
        <taxon>Bacteria</taxon>
        <taxon>Pseudomonadati</taxon>
        <taxon>Bacteroidota</taxon>
        <taxon>Flavobacteriia</taxon>
        <taxon>Flavobacteriales</taxon>
        <taxon>Flavobacteriaceae</taxon>
        <taxon>Pseudotamlana</taxon>
    </lineage>
</organism>
<feature type="chain" id="PRO_5014336650" evidence="2">
    <location>
        <begin position="21"/>
        <end position="230"/>
    </location>
</feature>
<dbReference type="SUPFAM" id="SSF53474">
    <property type="entry name" value="alpha/beta-Hydrolases"/>
    <property type="match status" value="1"/>
</dbReference>
<dbReference type="InterPro" id="IPR003140">
    <property type="entry name" value="PLipase/COase/thioEstase"/>
</dbReference>
<evidence type="ECO:0000313" key="5">
    <source>
        <dbReference type="Proteomes" id="UP000236592"/>
    </source>
</evidence>
<name>A0A2I7SE84_9FLAO</name>
<dbReference type="AlphaFoldDB" id="A0A2I7SE84"/>
<dbReference type="GO" id="GO:0016787">
    <property type="term" value="F:hydrolase activity"/>
    <property type="evidence" value="ECO:0007669"/>
    <property type="project" value="UniProtKB-KW"/>
</dbReference>
<dbReference type="RefSeq" id="WP_102994343.1">
    <property type="nucleotide sequence ID" value="NZ_CP025938.1"/>
</dbReference>
<dbReference type="Proteomes" id="UP000236592">
    <property type="component" value="Chromosome"/>
</dbReference>
<feature type="domain" description="Phospholipase/carboxylesterase/thioesterase" evidence="3">
    <location>
        <begin position="115"/>
        <end position="215"/>
    </location>
</feature>
<keyword evidence="1 2" id="KW-0732">Signal</keyword>
<evidence type="ECO:0000256" key="2">
    <source>
        <dbReference type="SAM" id="SignalP"/>
    </source>
</evidence>
<dbReference type="InterPro" id="IPR050955">
    <property type="entry name" value="Plant_Biomass_Hydrol_Est"/>
</dbReference>
<feature type="signal peptide" evidence="2">
    <location>
        <begin position="1"/>
        <end position="20"/>
    </location>
</feature>